<organism evidence="2 3">
    <name type="scientific">Micromonospora sonneratiae</name>
    <dbReference type="NCBI Taxonomy" id="1184706"/>
    <lineage>
        <taxon>Bacteria</taxon>
        <taxon>Bacillati</taxon>
        <taxon>Actinomycetota</taxon>
        <taxon>Actinomycetes</taxon>
        <taxon>Micromonosporales</taxon>
        <taxon>Micromonosporaceae</taxon>
        <taxon>Micromonospora</taxon>
    </lineage>
</organism>
<accession>A0ABW3YPV1</accession>
<evidence type="ECO:0000313" key="3">
    <source>
        <dbReference type="Proteomes" id="UP001597260"/>
    </source>
</evidence>
<evidence type="ECO:0000256" key="1">
    <source>
        <dbReference type="SAM" id="MobiDB-lite"/>
    </source>
</evidence>
<reference evidence="3" key="1">
    <citation type="journal article" date="2019" name="Int. J. Syst. Evol. Microbiol.">
        <title>The Global Catalogue of Microorganisms (GCM) 10K type strain sequencing project: providing services to taxonomists for standard genome sequencing and annotation.</title>
        <authorList>
            <consortium name="The Broad Institute Genomics Platform"/>
            <consortium name="The Broad Institute Genome Sequencing Center for Infectious Disease"/>
            <person name="Wu L."/>
            <person name="Ma J."/>
        </authorList>
    </citation>
    <scope>NUCLEOTIDE SEQUENCE [LARGE SCALE GENOMIC DNA]</scope>
    <source>
        <strain evidence="3">JCM 31037</strain>
    </source>
</reference>
<proteinExistence type="predicted"/>
<keyword evidence="3" id="KW-1185">Reference proteome</keyword>
<feature type="region of interest" description="Disordered" evidence="1">
    <location>
        <begin position="996"/>
        <end position="1055"/>
    </location>
</feature>
<comment type="caution">
    <text evidence="2">The sequence shown here is derived from an EMBL/GenBank/DDBJ whole genome shotgun (WGS) entry which is preliminary data.</text>
</comment>
<dbReference type="Proteomes" id="UP001597260">
    <property type="component" value="Unassembled WGS sequence"/>
</dbReference>
<evidence type="ECO:0000313" key="2">
    <source>
        <dbReference type="EMBL" id="MFD1325487.1"/>
    </source>
</evidence>
<sequence>ELRTFIESRALREGMPGADVRADLARRHLSEPVSALLDEQRQWWYDSAPTVALTRHLLNRNQIPDVSIEPVAAQGRSLFRVAPKGWAGTGRLTWTCEVVPASEPDGRVVSFRGGGRERHFHLVVDSHAVDPRGSGPDSDPAIEYRFRSKLRSTISALVKLQYERPGELAYRRSDRLAANVPSVLAAGVTITFAAATGHPDLAIRRTVVTAGEIATNNRLNRYVTSVKLERKHDRALAQLPDRTGIAEGELQRRVDTSHDRASELAATVLGDRAAAIRTRWPDPDVAPASQQVPTSQIKLVRNAVRQEVRQIQRLLTADPIEFLKKIRSRPDGSYRLTMRGDTPGVVVHVEVEYTADPSKINVDYTDGRITLQVPPELGTAPRPELHRAVRDTLTDIAKRQHELTRHEAGARAHLEKATLGAAPSAPFSYNVGEAAREGLGGLQVTSTLAKALAQVLIDRFNGLRSREVADLVERHDFQHWGRLRPAERRSVGNQIGELADNGQFLATAGIDRLADTPRLPAQTPTSAATGHAAAVRAAQEGMIRVNVQHGNPFKLAHVVRDTNGKQTELVYRSSKLGRGYNIEIRISFGTADDGRPVTPGSDRVGRGRFSFTVNVEADPGRITDIVAHVGDNILFDRENRLPNGRWIREDLLPILAQGTSAAGTGVLTNNPALAALAGISALGHGISRQVARLHQLRLNDIAFNKALSEAHNETTTPNHLRRRISGQQQPVEELEQRVREIEERLAADPRTAGPVTNLRNLYGDLPPADQHLLPEVDRLVAALSDLPQNALIATLADAEHTFRLVFTGASGRPENLTFELRTGLGGQVHGIVTGYRVDSDVTFVLQVDPARTPQQIADAVRTWAVLEMRRIAGQPTGLLGAKARWLTFARTVGTQALASAVSLVTADPLKRAEARDRQIAFSGNALTGAGSKELADISYDGNEAVSTQTRTELLRRNISTAVEEHLSVFQAETDALLTRTQWAFDRLQHLEQIAADLPPAERPTPFQHGPRTLPDTPVAWGDDGSATSASDGWSFDPQDLDPTQRPGETPQQAAERVDWAQVAKIFLDLGDHAPMIDITAHDTTHASDGAHSLERHGPDIPMGRDPNTRTVEGRIYGDQPWDGPANYSYRWLSKATMNRVINEYLTVNWTGVREDLALFGVHRKVFSVSNAVGEGYFNRGMYGIGPRNAQHHVTSLVRVTMILVPGSDPARAFIITAFPTGKGD</sequence>
<protein>
    <submittedName>
        <fullName evidence="2">Uncharacterized protein</fullName>
    </submittedName>
</protein>
<name>A0ABW3YPV1_9ACTN</name>
<dbReference type="EMBL" id="JBHTMP010000080">
    <property type="protein sequence ID" value="MFD1325487.1"/>
    <property type="molecule type" value="Genomic_DNA"/>
</dbReference>
<dbReference type="RefSeq" id="WP_377577916.1">
    <property type="nucleotide sequence ID" value="NZ_JBHTMP010000080.1"/>
</dbReference>
<feature type="non-terminal residue" evidence="2">
    <location>
        <position position="1"/>
    </location>
</feature>
<gene>
    <name evidence="2" type="ORF">ACFQ4H_30825</name>
</gene>
<feature type="region of interest" description="Disordered" evidence="1">
    <location>
        <begin position="1087"/>
        <end position="1106"/>
    </location>
</feature>